<dbReference type="GO" id="GO:0000209">
    <property type="term" value="P:protein polyubiquitination"/>
    <property type="evidence" value="ECO:0007669"/>
    <property type="project" value="TreeGrafter"/>
</dbReference>
<evidence type="ECO:0000256" key="1">
    <source>
        <dbReference type="SAM" id="Coils"/>
    </source>
</evidence>
<evidence type="ECO:0000313" key="3">
    <source>
        <dbReference type="EMBL" id="CAF1111237.1"/>
    </source>
</evidence>
<dbReference type="Proteomes" id="UP000663832">
    <property type="component" value="Unassembled WGS sequence"/>
</dbReference>
<accession>A0A814PV13</accession>
<dbReference type="AlphaFoldDB" id="A0A814PV13"/>
<evidence type="ECO:0008006" key="5">
    <source>
        <dbReference type="Google" id="ProtNLM"/>
    </source>
</evidence>
<dbReference type="EMBL" id="CAJNOM010000132">
    <property type="protein sequence ID" value="CAF1111237.1"/>
    <property type="molecule type" value="Genomic_DNA"/>
</dbReference>
<comment type="caution">
    <text evidence="3">The sequence shown here is derived from an EMBL/GenBank/DDBJ whole genome shotgun (WGS) entry which is preliminary data.</text>
</comment>
<keyword evidence="4" id="KW-1185">Reference proteome</keyword>
<sequence>MAMANNKTQCFKCKKEKITYPCEGCSKRFCFTDLAEHKQLLNDELNHIINDYDQFKQRINEQKQNPQNHPLLKQINQWERNSIEIIQQKAQDCRNIISRYSQKFINDVEMKFNDLSEQIKQFHSENEFNEINLNYLTNQLRKIAEELNNPSNISIHQGSKSFISEISIISSIKSKSSKWKQNGITVAGGNGEGQELNQLQFPYGIFIDKNKNIFIADYANHRIVEWKCNAKDGHIIAGGNGQGNRMDQLNFPTDIVVDQQSHSIIVADWETDE</sequence>
<name>A0A814PV13_9BILA</name>
<gene>
    <name evidence="2" type="ORF">BJG266_LOCUS15810</name>
    <name evidence="3" type="ORF">QVE165_LOCUS20854</name>
</gene>
<protein>
    <recommendedName>
        <fullName evidence="5">NHL repeat containing protein</fullName>
    </recommendedName>
</protein>
<dbReference type="Proteomes" id="UP000663877">
    <property type="component" value="Unassembled WGS sequence"/>
</dbReference>
<dbReference type="InterPro" id="IPR050952">
    <property type="entry name" value="TRIM-NHL_E3_ligases"/>
</dbReference>
<dbReference type="Gene3D" id="2.120.10.30">
    <property type="entry name" value="TolB, C-terminal domain"/>
    <property type="match status" value="1"/>
</dbReference>
<dbReference type="GO" id="GO:0061630">
    <property type="term" value="F:ubiquitin protein ligase activity"/>
    <property type="evidence" value="ECO:0007669"/>
    <property type="project" value="TreeGrafter"/>
</dbReference>
<dbReference type="PANTHER" id="PTHR24104:SF25">
    <property type="entry name" value="PROTEIN LIN-41"/>
    <property type="match status" value="1"/>
</dbReference>
<evidence type="ECO:0000313" key="4">
    <source>
        <dbReference type="Proteomes" id="UP000663832"/>
    </source>
</evidence>
<dbReference type="GO" id="GO:0043161">
    <property type="term" value="P:proteasome-mediated ubiquitin-dependent protein catabolic process"/>
    <property type="evidence" value="ECO:0007669"/>
    <property type="project" value="TreeGrafter"/>
</dbReference>
<dbReference type="EMBL" id="CAJNOI010000071">
    <property type="protein sequence ID" value="CAF0998762.1"/>
    <property type="molecule type" value="Genomic_DNA"/>
</dbReference>
<dbReference type="OrthoDB" id="10063731at2759"/>
<dbReference type="SUPFAM" id="SSF63829">
    <property type="entry name" value="Calcium-dependent phosphotriesterase"/>
    <property type="match status" value="1"/>
</dbReference>
<feature type="coiled-coil region" evidence="1">
    <location>
        <begin position="38"/>
        <end position="65"/>
    </location>
</feature>
<dbReference type="PANTHER" id="PTHR24104">
    <property type="entry name" value="E3 UBIQUITIN-PROTEIN LIGASE NHLRC1-RELATED"/>
    <property type="match status" value="1"/>
</dbReference>
<proteinExistence type="predicted"/>
<keyword evidence="1" id="KW-0175">Coiled coil</keyword>
<evidence type="ECO:0000313" key="2">
    <source>
        <dbReference type="EMBL" id="CAF0998762.1"/>
    </source>
</evidence>
<reference evidence="3" key="1">
    <citation type="submission" date="2021-02" db="EMBL/GenBank/DDBJ databases">
        <authorList>
            <person name="Nowell W R."/>
        </authorList>
    </citation>
    <scope>NUCLEOTIDE SEQUENCE</scope>
</reference>
<dbReference type="GO" id="GO:0008270">
    <property type="term" value="F:zinc ion binding"/>
    <property type="evidence" value="ECO:0007669"/>
    <property type="project" value="UniProtKB-KW"/>
</dbReference>
<organism evidence="3 4">
    <name type="scientific">Adineta steineri</name>
    <dbReference type="NCBI Taxonomy" id="433720"/>
    <lineage>
        <taxon>Eukaryota</taxon>
        <taxon>Metazoa</taxon>
        <taxon>Spiralia</taxon>
        <taxon>Gnathifera</taxon>
        <taxon>Rotifera</taxon>
        <taxon>Eurotatoria</taxon>
        <taxon>Bdelloidea</taxon>
        <taxon>Adinetida</taxon>
        <taxon>Adinetidae</taxon>
        <taxon>Adineta</taxon>
    </lineage>
</organism>
<dbReference type="InterPro" id="IPR011042">
    <property type="entry name" value="6-blade_b-propeller_TolB-like"/>
</dbReference>